<evidence type="ECO:0000313" key="1">
    <source>
        <dbReference type="EMBL" id="SAA02948.1"/>
    </source>
</evidence>
<protein>
    <submittedName>
        <fullName evidence="2">Fimbriae Y protein</fullName>
    </submittedName>
</protein>
<dbReference type="InterPro" id="IPR016032">
    <property type="entry name" value="Sig_transdc_resp-reg_C-effctor"/>
</dbReference>
<keyword evidence="3" id="KW-1185">Reference proteome</keyword>
<evidence type="ECO:0000313" key="4">
    <source>
        <dbReference type="Proteomes" id="UP000077278"/>
    </source>
</evidence>
<organism evidence="2 4">
    <name type="scientific">Enterobacter roggenkampii</name>
    <dbReference type="NCBI Taxonomy" id="1812935"/>
    <lineage>
        <taxon>Bacteria</taxon>
        <taxon>Pseudomonadati</taxon>
        <taxon>Pseudomonadota</taxon>
        <taxon>Gammaproteobacteria</taxon>
        <taxon>Enterobacterales</taxon>
        <taxon>Enterobacteriaceae</taxon>
        <taxon>Enterobacter</taxon>
        <taxon>Enterobacter cloacae complex</taxon>
    </lineage>
</organism>
<name>A0A154WQR6_9ENTR</name>
<dbReference type="GO" id="GO:0006355">
    <property type="term" value="P:regulation of DNA-templated transcription"/>
    <property type="evidence" value="ECO:0007669"/>
    <property type="project" value="InterPro"/>
</dbReference>
<dbReference type="GO" id="GO:0003677">
    <property type="term" value="F:DNA binding"/>
    <property type="evidence" value="ECO:0007669"/>
    <property type="project" value="InterPro"/>
</dbReference>
<dbReference type="EMBL" id="FKDD01000004">
    <property type="protein sequence ID" value="SAB82053.1"/>
    <property type="molecule type" value="Genomic_DNA"/>
</dbReference>
<dbReference type="GeneID" id="45794720"/>
<dbReference type="RefSeq" id="WP_023326829.1">
    <property type="nucleotide sequence ID" value="NZ_CP017184.1"/>
</dbReference>
<proteinExistence type="predicted"/>
<dbReference type="Proteomes" id="UP000077063">
    <property type="component" value="Unassembled WGS sequence"/>
</dbReference>
<evidence type="ECO:0000313" key="2">
    <source>
        <dbReference type="EMBL" id="SAB82053.1"/>
    </source>
</evidence>
<dbReference type="EMBL" id="FKDK01000001">
    <property type="protein sequence ID" value="SAA02948.1"/>
    <property type="molecule type" value="Genomic_DNA"/>
</dbReference>
<reference evidence="3 4" key="1">
    <citation type="submission" date="2016-03" db="EMBL/GenBank/DDBJ databases">
        <authorList>
            <consortium name="Pathogen Informatics"/>
        </authorList>
    </citation>
    <scope>NUCLEOTIDE SEQUENCE [LARGE SCALE GENOMIC DNA]</scope>
    <source>
        <strain evidence="3">e2161</strain>
        <strain evidence="1">E2161</strain>
        <strain evidence="2">E264</strain>
        <strain evidence="4">e264</strain>
    </source>
</reference>
<gene>
    <name evidence="2" type="ORF">SAMEA2273136_01255</name>
    <name evidence="1" type="ORF">SAMEA2273443_00265</name>
</gene>
<sequence length="242" mass="27975">MRMTVRRYRRRRTGSDALGFTRSPFAPPFFDRLEFLSQSISQPRKTDAPFILLVTEDHFLRTGFLNGQFPLSSCCDFATLDDALVAQTQWPSARLVVDIESRSTGLLEKLDQLRRHSLFPPFLTPWLLVRADNYDTRLFCKAAGPFHVLERQLNAAALQHSLLDARPPQGSDKDWFNRNEWPILQELSRGKTLRQIALMQNRPYSRIIYRLSCILVKLGLSHRQELLHLLNNLSDCTFSLTS</sequence>
<dbReference type="KEGG" id="ern:BFV67_05145"/>
<evidence type="ECO:0000313" key="3">
    <source>
        <dbReference type="Proteomes" id="UP000077063"/>
    </source>
</evidence>
<dbReference type="Proteomes" id="UP000077278">
    <property type="component" value="Unassembled WGS sequence"/>
</dbReference>
<comment type="caution">
    <text evidence="2">The sequence shown here is derived from an EMBL/GenBank/DDBJ whole genome shotgun (WGS) entry which is preliminary data.</text>
</comment>
<accession>A0A154WQR6</accession>
<dbReference type="AlphaFoldDB" id="A0A154WQR6"/>
<dbReference type="SUPFAM" id="SSF46894">
    <property type="entry name" value="C-terminal effector domain of the bipartite response regulators"/>
    <property type="match status" value="1"/>
</dbReference>